<reference evidence="5 6" key="1">
    <citation type="submission" date="2020-05" db="EMBL/GenBank/DDBJ databases">
        <title>Complete closed genome sequence of Defluviicoccus vanus.</title>
        <authorList>
            <person name="Bessarab I."/>
            <person name="Arumugam K."/>
            <person name="Maszenan A.M."/>
            <person name="Seviour R.J."/>
            <person name="Williams R.B."/>
        </authorList>
    </citation>
    <scope>NUCLEOTIDE SEQUENCE [LARGE SCALE GENOMIC DNA]</scope>
    <source>
        <strain evidence="5 6">Ben 114</strain>
    </source>
</reference>
<protein>
    <submittedName>
        <fullName evidence="5">Hsp20 family protein</fullName>
    </submittedName>
</protein>
<accession>A0A7H1N0V8</accession>
<evidence type="ECO:0000256" key="2">
    <source>
        <dbReference type="PROSITE-ProRule" id="PRU00285"/>
    </source>
</evidence>
<dbReference type="InterPro" id="IPR037913">
    <property type="entry name" value="ACD_IbpA/B"/>
</dbReference>
<dbReference type="EMBL" id="CP053923">
    <property type="protein sequence ID" value="QNT69344.1"/>
    <property type="molecule type" value="Genomic_DNA"/>
</dbReference>
<dbReference type="SUPFAM" id="SSF49764">
    <property type="entry name" value="HSP20-like chaperones"/>
    <property type="match status" value="1"/>
</dbReference>
<gene>
    <name evidence="5" type="ORF">HQ394_08465</name>
</gene>
<organism evidence="5 6">
    <name type="scientific">Defluviicoccus vanus</name>
    <dbReference type="NCBI Taxonomy" id="111831"/>
    <lineage>
        <taxon>Bacteria</taxon>
        <taxon>Pseudomonadati</taxon>
        <taxon>Pseudomonadota</taxon>
        <taxon>Alphaproteobacteria</taxon>
        <taxon>Rhodospirillales</taxon>
        <taxon>Rhodospirillaceae</taxon>
        <taxon>Defluviicoccus</taxon>
    </lineage>
</organism>
<evidence type="ECO:0000313" key="6">
    <source>
        <dbReference type="Proteomes" id="UP000516369"/>
    </source>
</evidence>
<dbReference type="Gene3D" id="2.60.40.790">
    <property type="match status" value="1"/>
</dbReference>
<evidence type="ECO:0000259" key="4">
    <source>
        <dbReference type="PROSITE" id="PS01031"/>
    </source>
</evidence>
<name>A0A7H1N0V8_9PROT</name>
<evidence type="ECO:0000313" key="5">
    <source>
        <dbReference type="EMBL" id="QNT69344.1"/>
    </source>
</evidence>
<dbReference type="AlphaFoldDB" id="A0A7H1N0V8"/>
<keyword evidence="1" id="KW-0346">Stress response</keyword>
<evidence type="ECO:0000256" key="1">
    <source>
        <dbReference type="ARBA" id="ARBA00023016"/>
    </source>
</evidence>
<dbReference type="InterPro" id="IPR008978">
    <property type="entry name" value="HSP20-like_chaperone"/>
</dbReference>
<dbReference type="PROSITE" id="PS01031">
    <property type="entry name" value="SHSP"/>
    <property type="match status" value="1"/>
</dbReference>
<dbReference type="PANTHER" id="PTHR47062:SF1">
    <property type="entry name" value="SMALL HEAT SHOCK PROTEIN IBPA"/>
    <property type="match status" value="1"/>
</dbReference>
<dbReference type="PANTHER" id="PTHR47062">
    <property type="match status" value="1"/>
</dbReference>
<dbReference type="Proteomes" id="UP000516369">
    <property type="component" value="Chromosome"/>
</dbReference>
<dbReference type="CDD" id="cd06470">
    <property type="entry name" value="ACD_IbpA-B_like"/>
    <property type="match status" value="1"/>
</dbReference>
<proteinExistence type="inferred from homology"/>
<evidence type="ECO:0000256" key="3">
    <source>
        <dbReference type="RuleBase" id="RU003616"/>
    </source>
</evidence>
<dbReference type="Pfam" id="PF00011">
    <property type="entry name" value="HSP20"/>
    <property type="match status" value="1"/>
</dbReference>
<sequence length="160" mass="17667">MSRTSNFGSPFLLGFENLERLVDHLTKNAGDGYPPYNIEQIGEYGLRITLAVAGFALDDLTVLLEAQQIVIRGRKPEEDRARVFLHRGLATRQFQRTFLIADGIEVVGATLDSGLLHIDLRRRRPEPEVRRISICRGSSSGSTAPAPQAVDVAIDVTLEP</sequence>
<feature type="domain" description="SHSP" evidence="4">
    <location>
        <begin position="27"/>
        <end position="137"/>
    </location>
</feature>
<comment type="similarity">
    <text evidence="2 3">Belongs to the small heat shock protein (HSP20) family.</text>
</comment>
<dbReference type="RefSeq" id="WP_190262849.1">
    <property type="nucleotide sequence ID" value="NZ_CP053923.1"/>
</dbReference>
<dbReference type="KEGG" id="dvn:HQ394_08465"/>
<dbReference type="InterPro" id="IPR002068">
    <property type="entry name" value="A-crystallin/Hsp20_dom"/>
</dbReference>
<keyword evidence="6" id="KW-1185">Reference proteome</keyword>